<comment type="caution">
    <text evidence="2">The sequence shown here is derived from an EMBL/GenBank/DDBJ whole genome shotgun (WGS) entry which is preliminary data.</text>
</comment>
<dbReference type="InterPro" id="IPR035093">
    <property type="entry name" value="RelE/ParE_toxin_dom_sf"/>
</dbReference>
<evidence type="ECO:0008006" key="4">
    <source>
        <dbReference type="Google" id="ProtNLM"/>
    </source>
</evidence>
<keyword evidence="3" id="KW-1185">Reference proteome</keyword>
<evidence type="ECO:0000313" key="2">
    <source>
        <dbReference type="EMBL" id="KGQ32296.1"/>
    </source>
</evidence>
<dbReference type="SUPFAM" id="SSF143011">
    <property type="entry name" value="RelE-like"/>
    <property type="match status" value="1"/>
</dbReference>
<dbReference type="RefSeq" id="WP_013745143.1">
    <property type="nucleotide sequence ID" value="NZ_JPXY01000024.1"/>
</dbReference>
<evidence type="ECO:0000313" key="3">
    <source>
        <dbReference type="Proteomes" id="UP000030418"/>
    </source>
</evidence>
<dbReference type="InterPro" id="IPR007712">
    <property type="entry name" value="RelE/ParE_toxin"/>
</dbReference>
<dbReference type="Gene3D" id="3.30.2310.20">
    <property type="entry name" value="RelE-like"/>
    <property type="match status" value="1"/>
</dbReference>
<evidence type="ECO:0000256" key="1">
    <source>
        <dbReference type="ARBA" id="ARBA00022649"/>
    </source>
</evidence>
<dbReference type="Pfam" id="PF05016">
    <property type="entry name" value="ParE_toxin"/>
    <property type="match status" value="1"/>
</dbReference>
<protein>
    <recommendedName>
        <fullName evidence="4">Plasmid stabilization protein</fullName>
    </recommendedName>
</protein>
<keyword evidence="1" id="KW-1277">Toxin-antitoxin system</keyword>
<organism evidence="2 3">
    <name type="scientific">Gallibacterium genomosp. 2</name>
    <dbReference type="NCBI Taxonomy" id="155517"/>
    <lineage>
        <taxon>Bacteria</taxon>
        <taxon>Pseudomonadati</taxon>
        <taxon>Pseudomonadota</taxon>
        <taxon>Gammaproteobacteria</taxon>
        <taxon>Pasteurellales</taxon>
        <taxon>Pasteurellaceae</taxon>
        <taxon>Gallibacterium</taxon>
    </lineage>
</organism>
<gene>
    <name evidence="2" type="ORF">P375_05740</name>
</gene>
<accession>A0A0A2XIX1</accession>
<dbReference type="Proteomes" id="UP000030418">
    <property type="component" value="Unassembled WGS sequence"/>
</dbReference>
<dbReference type="AlphaFoldDB" id="A0A0A2XIX1"/>
<proteinExistence type="predicted"/>
<dbReference type="GeneID" id="77264332"/>
<reference evidence="2 3" key="1">
    <citation type="submission" date="2014-08" db="EMBL/GenBank/DDBJ databases">
        <title>Chaperone-usher fimbriae in a diverse selection of Gallibacterium genomes.</title>
        <authorList>
            <person name="Kudirkiene E."/>
            <person name="Bager R.J."/>
            <person name="Johnson T.J."/>
            <person name="Bojesen A.M."/>
        </authorList>
    </citation>
    <scope>NUCLEOTIDE SEQUENCE [LARGE SCALE GENOMIC DNA]</scope>
    <source>
        <strain evidence="2 3">CCM5976</strain>
    </source>
</reference>
<dbReference type="EMBL" id="JPXY01000024">
    <property type="protein sequence ID" value="KGQ32296.1"/>
    <property type="molecule type" value="Genomic_DNA"/>
</dbReference>
<name>A0A0A2XIX1_9PAST</name>
<sequence length="98" mass="11259">MSKPVILSPEAVSDIKTCVRQVMIYTGFENSGIRLQEDIFSKIESIGYMPSAIGRARNDGTNTREAFIRGYRIVYQERDDHIWIIAVIHSSRLYPRPI</sequence>